<protein>
    <recommendedName>
        <fullName evidence="9">AAA+ ATPase domain-containing protein</fullName>
    </recommendedName>
</protein>
<evidence type="ECO:0000313" key="11">
    <source>
        <dbReference type="Proteomes" id="UP001234178"/>
    </source>
</evidence>
<dbReference type="SUPFAM" id="SSF52540">
    <property type="entry name" value="P-loop containing nucleoside triphosphate hydrolases"/>
    <property type="match status" value="2"/>
</dbReference>
<dbReference type="InterPro" id="IPR046439">
    <property type="entry name" value="ZF_RZ_dom"/>
</dbReference>
<dbReference type="InterPro" id="IPR003593">
    <property type="entry name" value="AAA+_ATPase"/>
</dbReference>
<dbReference type="PANTHER" id="PTHR22605">
    <property type="entry name" value="RZ-TYPE DOMAIN-CONTAINING PROTEIN"/>
    <property type="match status" value="1"/>
</dbReference>
<dbReference type="Gene3D" id="3.40.50.300">
    <property type="entry name" value="P-loop containing nucleotide triphosphate hydrolases"/>
    <property type="match status" value="1"/>
</dbReference>
<evidence type="ECO:0000256" key="4">
    <source>
        <dbReference type="ARBA" id="ARBA00022771"/>
    </source>
</evidence>
<keyword evidence="7" id="KW-0175">Coiled coil</keyword>
<organism evidence="10 11">
    <name type="scientific">Daphnia magna</name>
    <dbReference type="NCBI Taxonomy" id="35525"/>
    <lineage>
        <taxon>Eukaryota</taxon>
        <taxon>Metazoa</taxon>
        <taxon>Ecdysozoa</taxon>
        <taxon>Arthropoda</taxon>
        <taxon>Crustacea</taxon>
        <taxon>Branchiopoda</taxon>
        <taxon>Diplostraca</taxon>
        <taxon>Cladocera</taxon>
        <taxon>Anomopoda</taxon>
        <taxon>Daphniidae</taxon>
        <taxon>Daphnia</taxon>
    </lineage>
</organism>
<evidence type="ECO:0000256" key="5">
    <source>
        <dbReference type="ARBA" id="ARBA00022833"/>
    </source>
</evidence>
<evidence type="ECO:0000256" key="8">
    <source>
        <dbReference type="SAM" id="MobiDB-lite"/>
    </source>
</evidence>
<dbReference type="PANTHER" id="PTHR22605:SF16">
    <property type="entry name" value="E3 UBIQUITIN-PROTEIN LIGASE RNF213"/>
    <property type="match status" value="1"/>
</dbReference>
<keyword evidence="2" id="KW-0963">Cytoplasm</keyword>
<keyword evidence="5" id="KW-0862">Zinc</keyword>
<name>A0ABQ9YZ36_9CRUS</name>
<gene>
    <name evidence="10" type="ORF">OUZ56_010823</name>
</gene>
<dbReference type="Pfam" id="PF20173">
    <property type="entry name" value="ZnF_RZ-type"/>
    <property type="match status" value="1"/>
</dbReference>
<dbReference type="InterPro" id="IPR027417">
    <property type="entry name" value="P-loop_NTPase"/>
</dbReference>
<evidence type="ECO:0000313" key="10">
    <source>
        <dbReference type="EMBL" id="KAK4005748.1"/>
    </source>
</evidence>
<keyword evidence="6" id="KW-0391">Immunity</keyword>
<feature type="domain" description="AAA+ ATPase" evidence="9">
    <location>
        <begin position="2016"/>
        <end position="2160"/>
    </location>
</feature>
<evidence type="ECO:0000256" key="2">
    <source>
        <dbReference type="ARBA" id="ARBA00022490"/>
    </source>
</evidence>
<feature type="coiled-coil region" evidence="7">
    <location>
        <begin position="1300"/>
        <end position="1327"/>
    </location>
</feature>
<dbReference type="InterPro" id="IPR031248">
    <property type="entry name" value="RNF213"/>
</dbReference>
<dbReference type="CDD" id="cd00009">
    <property type="entry name" value="AAA"/>
    <property type="match status" value="1"/>
</dbReference>
<evidence type="ECO:0000256" key="7">
    <source>
        <dbReference type="SAM" id="Coils"/>
    </source>
</evidence>
<accession>A0ABQ9YZ36</accession>
<comment type="subcellular location">
    <subcellularLocation>
        <location evidence="1">Cytoplasm</location>
    </subcellularLocation>
</comment>
<dbReference type="EMBL" id="JAOYFB010000002">
    <property type="protein sequence ID" value="KAK4005748.1"/>
    <property type="molecule type" value="Genomic_DNA"/>
</dbReference>
<feature type="coiled-coil region" evidence="7">
    <location>
        <begin position="762"/>
        <end position="824"/>
    </location>
</feature>
<keyword evidence="3" id="KW-0479">Metal-binding</keyword>
<evidence type="ECO:0000256" key="3">
    <source>
        <dbReference type="ARBA" id="ARBA00022723"/>
    </source>
</evidence>
<evidence type="ECO:0000256" key="1">
    <source>
        <dbReference type="ARBA" id="ARBA00004496"/>
    </source>
</evidence>
<feature type="domain" description="AAA+ ATPase" evidence="9">
    <location>
        <begin position="2340"/>
        <end position="2488"/>
    </location>
</feature>
<feature type="region of interest" description="Disordered" evidence="8">
    <location>
        <begin position="1"/>
        <end position="32"/>
    </location>
</feature>
<keyword evidence="11" id="KW-1185">Reference proteome</keyword>
<comment type="caution">
    <text evidence="10">The sequence shown here is derived from an EMBL/GenBank/DDBJ whole genome shotgun (WGS) entry which is preliminary data.</text>
</comment>
<keyword evidence="4" id="KW-0863">Zinc-finger</keyword>
<dbReference type="Proteomes" id="UP001234178">
    <property type="component" value="Unassembled WGS sequence"/>
</dbReference>
<proteinExistence type="predicted"/>
<evidence type="ECO:0000259" key="9">
    <source>
        <dbReference type="SMART" id="SM00382"/>
    </source>
</evidence>
<evidence type="ECO:0000256" key="6">
    <source>
        <dbReference type="ARBA" id="ARBA00022859"/>
    </source>
</evidence>
<reference evidence="10 11" key="1">
    <citation type="journal article" date="2023" name="Nucleic Acids Res.">
        <title>The hologenome of Daphnia magna reveals possible DNA methylation and microbiome-mediated evolution of the host genome.</title>
        <authorList>
            <person name="Chaturvedi A."/>
            <person name="Li X."/>
            <person name="Dhandapani V."/>
            <person name="Marshall H."/>
            <person name="Kissane S."/>
            <person name="Cuenca-Cambronero M."/>
            <person name="Asole G."/>
            <person name="Calvet F."/>
            <person name="Ruiz-Romero M."/>
            <person name="Marangio P."/>
            <person name="Guigo R."/>
            <person name="Rago D."/>
            <person name="Mirbahai L."/>
            <person name="Eastwood N."/>
            <person name="Colbourne J.K."/>
            <person name="Zhou J."/>
            <person name="Mallon E."/>
            <person name="Orsini L."/>
        </authorList>
    </citation>
    <scope>NUCLEOTIDE SEQUENCE [LARGE SCALE GENOMIC DNA]</scope>
    <source>
        <strain evidence="10">LRV0_1</strain>
    </source>
</reference>
<dbReference type="SMART" id="SM00382">
    <property type="entry name" value="AAA"/>
    <property type="match status" value="2"/>
</dbReference>
<sequence length="4567" mass="516641">MFGGTRGRSKTDGTEKSLSIKQEAPEIYDGESYAAPKLKRASKKLDIKVGNKMDDQKVSVSTPKNKYEQREIIWIDDGNACDPPNAKRAKKLDIKTELRSHTNDYSVGIKESGNNDWDSIRCPTPLTKEIEIIDLTDEYSAFKTREEKHNVQKEYGEQAEKSSNEVFEEELSVKIEPRSPISDSHCMQTDGELELNMTPINANHSVKSEGPSVTAVVFVAAPAAKDSNLAIIGEDQHLGRWKTPQGSFERIKEIANDLWIFKGVVPVPSLIGSEFKLVNISNLDQSIEYEGEGLWDNRTEELLPDSWNFLIFKSKPKSTIAKFLEGFKSFNTKSEKKGKIAFEFFNVIFNHVVENAIPDWNRAFETLDDCLRKVQRATGSCSSEAFCQFVDTWLEKTELSNDFDQLFLVVIGACKMDVFSSKLKEVLKIKSKDFSLYLHNFTNLNRRSQDLDGILEHIAIQAGPDFWWIFFCINRMAEVSRRLKDHELSKAIEKTLEDMPKVLLENQENATRVVDYLIRRNDIDDLYRLLHPAFAQNANCQLYLNSFLLQRILMHTTDIDGSKRILCSNFLKQLYQSISAGETTDLDESGENDATVFRNAIKTIFSGRNVSDAVRLAYDYTPDYLLPVVSPIVERIIPKKLESISEFSKEDYCYFAKVEENSCDNFRECKQLIKAKLLKTAKKSVKLGSFDDVPSLRLILLALAEIECIPYLERAKLVDLQQVIRKSPQKFFQNLDSVLKKHGTCIDKTLKPFRKGETRFIVEKLENHFDLLEEILRQLSSRRVQLIDLDSLQDPQVLAYLKSIGFADRKQAELRQEIEELRGRHKLYGLIYSTFARLNVITSLQANSHEDAEHSQENDNESESIQVLDPKEWEAGYLKIVDPETSNGTTLQDAMQLPVPLQLVAAQWLFHVKECTLFMSKIWHPMVKSWQGIKGCAMFMDKMDSMEVEIYPLRKEELNVFVSECATEWVDLARSVANGNASFQVMDDIIQLQPDPNILSQGHMLGQPIEGVSVAYRNFKNLQEIRHLIGPFVAALRFFTIRQKDPINNLYHFVQSNLLEHWDTTTLAQVTQSGILRIVNEDLNIDPERPDTRNAMQFLSSLVTEGDSSPLIEWLREKNENDMEAMGKILQGSLLEAYGQLQTLRTRIAPFLQKEFNTYQDLLKIVRTSEERFADRISGRVQPVNCKWLTSMLPEIQAAVRASIISPSEDAKEKLAKICQVVIRPTNESYSMEIHLHPTGSLTVEELKQAFQLLDMAVAGESGEIDDVVACARRNVGRIVQLSEIFDRLFVSGCISYTFRKQIVVELVDMESEIHRLREQFEEWNKTWESVEELPILALFSRSYLLRLADLIAQNEKESVSFILRILLPSASSKMETLIDQLATRAPRLGSIGSWLTTAQFFTILRGLHQVLEIVFHEKRPELVLPPFLISYAGKLQSYFIDKAVVILNVTFEFLVGSSLAAYMSLTRQPIEPSRILFVTTNTEQSEVKRFMKLWAVASAVEDLFMIVHVERLTPAGANEIRDGIDRISPERRTKLLLLAQHQQRVQATQSLGARLGLASDRLLEINFTAEQLRPFVSSLLPNAANLHFFSSKLPGCGKSQQALLKASCQLPEPDYYRMSVRIGTVEELLTNFQKIESRPAKTEIQVPFLHLDVAHSVSFEFNDMLLLLLIHGALYDPKKAKLGFWIISPQTTIALEFASPFGVKEFPVIAYVGEHHDCECNKSFFSYDLAVMPMVLGQSVRLNRSNGLVAAGKFLRIQQAGEEGLRAWDELCSSPVSIITDPLPKDLTFDLLVASFQHAENRDAPTFTALNAMASFLFRHISAMIHCMWFNKSAVHLFEREDLARIFKQNVFNMLLKVANDSIARCWSIANRGEKLNEMDWINRQRAMFLLGVGNDGSVSGMNVVGRDADALKNMFHASVLPVLQQQCLLFQEFHGFRNLIQNPTGAEVILNAMRSLLLLDGTTSSAAKVYQLDSHPSHVPVSDRLRQLIGQEQGYILTGDNITKMMFALYRIRCGLPVVAFGEAGVGKSALFRFLIETLLGHTFAVCNVNSGTSIRSVEELIEWAITIIMMDPEAQVFLFFDEMNTADPPVIAFFKELMLDRHFCGTVLPENLHLMAAANPYRRLRQNNEAPVGLAFRFAQAPEENRSTTDVQNLVYRVNDLPLAFYEHVYDFGHLCNEAEDTYIEEICRNGLPKSEFSAEGVEWFISIVQKCHRVAREMSVDPESAVSLRDTTRAVQLFRWFVLSPAGHQMSRNDAGIAADLTIYLVYAFRFRMRKMFLEEVFGKDQSASKNMTEVSRIIAKMLYENAHGASIGSGAIALNDALCENLFALYVCVLNGIFLIIVGRPGSSKSLSVEILKLVLSPGNHSLRHSLGDLPAITEVYFQCSPLSTSSGFKALFESAKKLSVDPKTMLAMVVLDELGLADMSPEKPMKVLHAELERQSVLTSGDKGQTPYAVVALSNWVVDAAQVNRGILILRTQADKEDLLISAKQLTKSLVSKYVKKAEIDQITRILSGSLESIVNTYEELDQREDLGGGHVFSMRDFFFCVKNFVCSVFESVVQIKTSRDFRISQHSLIQSVIRNFGGAHEKARRVVRTSMANHLQVTLTAIPEINPVDLIISNVRDSSNPLSIHIARHLMILSRSLIGLQLLNLHVRNKLDDNMSWNVLFGSCFPGDLQVTAVTRKLRQVEQAIRKGGVLILCHVDQLFESLYMVLNQQYWAQGEVTMTQIALGPSIRAIALPHGPFRIIALQDTDVALNRDLMSPAILSRFEKHELRPSHLLDDAGRAWLNVIESHSIWLAVPQAIKRQQLICGYHQESFSTLALYLQNRGVPMELDHDEEEDPHSATAIWMRAVNPMAMIKLERNPCTHPKLLELCRHYRHHFVLESIDGALQSIKSNRLVIVTNSLRHLEITLSNSSVYNHSVIRLFDVDSELQLFTLLESVGDDDFFDPNFCLVVQYDAVTGPIEQFQLAKYELEQRFEKSSCRIVFVVHVDPRPSKMHWVFSFGDGWDYCFVDEVVPNGPLDQHQIPLGQLIQSDADHSLSHFIKMMTIESFKSLLLEVLGPVLQTSLASLRPSLGKFYAGVRTALALPNNQILLELMKECLIAQLEESRISWHVVDAVSDASFDSSSSLTKGLWNVFKHQISNPLAHLLVVSDVWRVADDSSAKLWCEFVSANYPDRLLSLNSSDLFVQTPIGFGVCDCLFGRLLVSFEKNHGAEPRLNGPLQWLLDYVGKNENNNSQEVKQVYFIDWFLLHIPQHLHHCLRKLPLSKMVYLVDNLFDEPAMFFLDWEHWEGKVTAALEVVRIASFAKPDTSDDDGFWSTATGRIRNWKSFIEMAARSSLTALASPGILKSHERFIQSVSSIETSPALIELLHQVEDLPQVWLSLRITKHILLFDPESEVKLRELQNSTPEKLFDNLTELAMNSVIRPRVATCLRTRRLVLQADLYAFLKSTSACGSAKELAEILEECPTTNCLVLRKKGRDGVDLNRYCPSCTHSLTTIASEPHGHLRAPRKEMIESLFQDHQTFMFLFERVAELFIQQHKNDPHRIRDFLQFLSSSNCRLRVSWRFLTAIVRTVLSTRSGVTIMDDILSSISCNNVTPDTNANAYSLLRALLVCSDQDVRNNAQEEPAEDLIQAAMTGDWTMDRIRKLALIRQRLALNENGTANAIAEWARWRENRSDQSITDALLFFILRFSSDEGDTTRLSNILHDPRIAKELDHHKVVRDFIVTLSPLSLGFPLQAAAVTANPFQECLLHGISTGNFIKYPVLLELQPVWAPFIARLAYHAYDVFVVKRIHLLEEMSSNLAAAAQFLLPGMDNHPYLPSFILEANRWYLCTCDTLCCLGNCGRPVAQSVCDNCHVALGANHELRAGVRSATIEDFQPPSGIYMTRVPVVTPNFTVRNCSPVVTRFALLLNSLALMNAALNPRTQPDDICNLLLTLPPTERQPVENCGSLMQLLSNHIIVHLDLLCQLLVTSRPQLTMTDKFRIGHLLLHKLLASSDPSFFANATKFKSKPQAREAFENGLTSLLVQQTNLAEELDYVAQSDEATMAFRQSLLHSQTSFWAYARRVFSDRRCVQLELTRNNSLRLPFLNLLLDVNYMDKLDALQYFGPAMRFLALVRTVMSGEITQEEANGMSIAQGLEKMVETVGRKAVTLDRGRPVKTKEHVMDLFDGFKQLWERFSHLQNAENKTFLDYFECQQIDANVRPKAVLEQTAPLILICAGSELPEATFCYQLLNHAAEAASSIALNSFIQPHCRPGCVRLSCSSAAALTDFDESLYAHVPAELVDRFIRDHLIDQATLQIAESFARTAILGSAGSTIAENVSLAVIPEFVFKDDTESRNYLLVLERRSLKWQPSSIPPHLQELILADLEKNRILAEAQSVLVSAITHVYSNTDPLVIRKVRNHYVSDVLQELTRAEILTERHVSNATLDIFNRHLRLEVRHSFDLLKAITMRMKGDDIFGGRVPEGWTALLPECLVTLTSQKLRSHIPDIVETLLRMIDIIAVANPVVPIWLTPDKSLLYALRQIEGPDWDGIPAELKMEHLGHVLLIAESLAKI</sequence>